<dbReference type="SUPFAM" id="SSF50729">
    <property type="entry name" value="PH domain-like"/>
    <property type="match status" value="1"/>
</dbReference>
<dbReference type="SMART" id="SM00324">
    <property type="entry name" value="RhoGAP"/>
    <property type="match status" value="1"/>
</dbReference>
<dbReference type="Pfam" id="PF00620">
    <property type="entry name" value="RhoGAP"/>
    <property type="match status" value="1"/>
</dbReference>
<feature type="region of interest" description="Disordered" evidence="3">
    <location>
        <begin position="1147"/>
        <end position="1166"/>
    </location>
</feature>
<dbReference type="InterPro" id="IPR047888">
    <property type="entry name" value="ARHGAP20_RA"/>
</dbReference>
<feature type="compositionally biased region" description="Basic and acidic residues" evidence="3">
    <location>
        <begin position="21"/>
        <end position="48"/>
    </location>
</feature>
<dbReference type="EMBL" id="JARGDH010000002">
    <property type="protein sequence ID" value="KAL0275063.1"/>
    <property type="molecule type" value="Genomic_DNA"/>
</dbReference>
<dbReference type="CDD" id="cd17115">
    <property type="entry name" value="RA_RHG20"/>
    <property type="match status" value="1"/>
</dbReference>
<sequence>MPEPWIYTNGFVTDAVEADEPELKIDVSKSPAAEDEKEKRVIAERNSSESEVVAADSEGDGQMSREESGGREEDAAKTGEADKENRVAEGWKSSTLSLTGSILGVKPPLKKQDSRKKVQRLAQYEQYIQTLLAEGRESEELARNKTKAKEGVKRGQEESDLERIQDLFPGDALRLYDKDALTMRMKGLMRKRSTTASRLQRALSAKRLEPEDQSLPKDGQDKRVFLLETPVQFTTGVQSQERHLFLFNDLLLVAKARSGGNFKLKEKVRVSEIWMTRCSMEDVIEVHKSQETSFVIGWPTTNVVATFSTQATRDLWWNKLSEVVAAEREKEPKSTNIQVLYNDVTTNIEYVKTFSVGPHDTATRCIALALDHLEMRGLDPADFQLWAKSSREEAPYPLIGHERPFAIKLSCLREGLSTEEGFDLDHCNNVHGPDPLTRCQFILRNIRRSPEIPPTEAKKERKKSRKSPMRIRQVFRRSINKGEDCVDHCPGVLFGQPLSRVAAGDLPPRPVMTMLQQVFQKGPFTQGIFRKSANARLVRELRDKLDSGEDIQLDVVPVLVTAALLKEFLRSLPEPLLGSTLYPLWLDALTCNNQSERIIRLKSLVEQLPKANQNLLAHFLCVLHHIARKSSLNLMSAGNLGVCVGPSLLWTPNMTPAGSKAVPALVEALVTHCEVIVGPHVPHLLGDPPERLPDSGAEESDSLHSGGFRRDDSSIDSLERELLDPPRKDKMSLSRDSGLTMSDSQLYTPDEEESTSSSSSGSGRGVYSSATQIHGSNYHHHNKIAASYSVPGSNSATNLGPSALTATPNREYVRVYGGWEERVQDCCRNRSSSIYTQTMRTTSGVINPNFQRQDWFRQRSQLKRLNSGGVAIPADPATRTDSQESLLGDHAKDECDVPKRPALHSKGRAPQPPPVPTPLPRSKSAHHLCTPISLSESPRIRRTTTLENGVISRLHEGLVSRSTPHIDAERSYDSSTLSDDDSTPHVSRSNSRGKDCTGAIEQVYTLCDERLVHAAPAQVTVDPPPLPPKRAPLRHLPPVHVDAVQEEAKPPERRGRLRQRELAHKSAAHRSKSLPPPEDHKRKEEDQSWRNANGEEWTRYNESDYMCKLSEVSRTRSEVNGRKKSGEPNRTLREEKNLDNTLPRTVEIPPPYRPPPTVGPLNPRAPITSYHLRDAFSRRVLLEKSDHQEESYV</sequence>
<evidence type="ECO:0000313" key="5">
    <source>
        <dbReference type="EMBL" id="KAL0275063.1"/>
    </source>
</evidence>
<feature type="region of interest" description="Disordered" evidence="3">
    <location>
        <begin position="1042"/>
        <end position="1090"/>
    </location>
</feature>
<dbReference type="AlphaFoldDB" id="A0AAW2HZB9"/>
<name>A0AAW2HZB9_9NEOP</name>
<dbReference type="InterPro" id="IPR047887">
    <property type="entry name" value="ARHGAP20_PH"/>
</dbReference>
<protein>
    <recommendedName>
        <fullName evidence="4">Rho-GAP domain-containing protein</fullName>
    </recommendedName>
</protein>
<feature type="compositionally biased region" description="Polar residues" evidence="3">
    <location>
        <begin position="734"/>
        <end position="747"/>
    </location>
</feature>
<feature type="compositionally biased region" description="Basic and acidic residues" evidence="3">
    <location>
        <begin position="961"/>
        <end position="972"/>
    </location>
</feature>
<dbReference type="InterPro" id="IPR011993">
    <property type="entry name" value="PH-like_dom_sf"/>
</dbReference>
<dbReference type="CDD" id="cd04402">
    <property type="entry name" value="RhoGAP_ARHGAP20"/>
    <property type="match status" value="1"/>
</dbReference>
<dbReference type="InterPro" id="IPR000159">
    <property type="entry name" value="RA_dom"/>
</dbReference>
<feature type="region of interest" description="Disordered" evidence="3">
    <location>
        <begin position="450"/>
        <end position="469"/>
    </location>
</feature>
<dbReference type="Pfam" id="PF22286">
    <property type="entry name" value="RHG20_PH"/>
    <property type="match status" value="1"/>
</dbReference>
<dbReference type="GO" id="GO:0005096">
    <property type="term" value="F:GTPase activator activity"/>
    <property type="evidence" value="ECO:0007669"/>
    <property type="project" value="UniProtKB-KW"/>
</dbReference>
<dbReference type="PROSITE" id="PS50238">
    <property type="entry name" value="RHOGAP"/>
    <property type="match status" value="1"/>
</dbReference>
<dbReference type="CDD" id="cd13319">
    <property type="entry name" value="PH_RARhoGAP"/>
    <property type="match status" value="1"/>
</dbReference>
<evidence type="ECO:0000256" key="3">
    <source>
        <dbReference type="SAM" id="MobiDB-lite"/>
    </source>
</evidence>
<gene>
    <name evidence="5" type="ORF">PYX00_003043</name>
</gene>
<keyword evidence="1" id="KW-0343">GTPase activation</keyword>
<dbReference type="EMBL" id="JARGDH010000002">
    <property type="protein sequence ID" value="KAL0275062.1"/>
    <property type="molecule type" value="Genomic_DNA"/>
</dbReference>
<dbReference type="InterPro" id="IPR000198">
    <property type="entry name" value="RhoGAP_dom"/>
</dbReference>
<feature type="compositionally biased region" description="Pro residues" evidence="3">
    <location>
        <begin position="910"/>
        <end position="919"/>
    </location>
</feature>
<feature type="region of interest" description="Disordered" evidence="3">
    <location>
        <begin position="1113"/>
        <end position="1136"/>
    </location>
</feature>
<dbReference type="PANTHER" id="PTHR23179">
    <property type="entry name" value="T-CELL ACTIVATION RHO GTPASE ACTIVATING PROTEIN-RELATED"/>
    <property type="match status" value="1"/>
</dbReference>
<feature type="compositionally biased region" description="Basic and acidic residues" evidence="3">
    <location>
        <begin position="1077"/>
        <end position="1088"/>
    </location>
</feature>
<dbReference type="GO" id="GO:0035023">
    <property type="term" value="P:regulation of Rho protein signal transduction"/>
    <property type="evidence" value="ECO:0007669"/>
    <property type="project" value="InterPro"/>
</dbReference>
<dbReference type="Gene3D" id="2.30.29.30">
    <property type="entry name" value="Pleckstrin-homology domain (PH domain)/Phosphotyrosine-binding domain (PTB)"/>
    <property type="match status" value="1"/>
</dbReference>
<evidence type="ECO:0000259" key="4">
    <source>
        <dbReference type="PROSITE" id="PS50238"/>
    </source>
</evidence>
<feature type="region of interest" description="Disordered" evidence="3">
    <location>
        <begin position="961"/>
        <end position="994"/>
    </location>
</feature>
<feature type="compositionally biased region" description="Pro residues" evidence="3">
    <location>
        <begin position="1148"/>
        <end position="1158"/>
    </location>
</feature>
<feature type="region of interest" description="Disordered" evidence="3">
    <location>
        <begin position="684"/>
        <end position="769"/>
    </location>
</feature>
<dbReference type="Gene3D" id="1.10.555.10">
    <property type="entry name" value="Rho GTPase activation protein"/>
    <property type="match status" value="1"/>
</dbReference>
<dbReference type="InterPro" id="IPR008936">
    <property type="entry name" value="Rho_GTPase_activation_prot"/>
</dbReference>
<feature type="compositionally biased region" description="Basic and acidic residues" evidence="3">
    <location>
        <begin position="63"/>
        <end position="89"/>
    </location>
</feature>
<comment type="caution">
    <text evidence="5">The sequence shown here is derived from an EMBL/GenBank/DDBJ whole genome shotgun (WGS) entry which is preliminary data.</text>
</comment>
<feature type="domain" description="Rho-GAP" evidence="4">
    <location>
        <begin position="496"/>
        <end position="677"/>
    </location>
</feature>
<accession>A0AAW2HZB9</accession>
<feature type="region of interest" description="Disordered" evidence="3">
    <location>
        <begin position="866"/>
        <end position="925"/>
    </location>
</feature>
<dbReference type="Pfam" id="PF00788">
    <property type="entry name" value="RA"/>
    <property type="match status" value="1"/>
</dbReference>
<feature type="compositionally biased region" description="Low complexity" evidence="3">
    <location>
        <begin position="755"/>
        <end position="769"/>
    </location>
</feature>
<proteinExistence type="predicted"/>
<feature type="compositionally biased region" description="Basic residues" evidence="3">
    <location>
        <begin position="460"/>
        <end position="469"/>
    </location>
</feature>
<feature type="compositionally biased region" description="Basic and acidic residues" evidence="3">
    <location>
        <begin position="887"/>
        <end position="899"/>
    </location>
</feature>
<dbReference type="PANTHER" id="PTHR23179:SF3">
    <property type="entry name" value="RHO GTPASE-ACTIVATING PROTEIN 20"/>
    <property type="match status" value="1"/>
</dbReference>
<feature type="compositionally biased region" description="Basic and acidic residues" evidence="3">
    <location>
        <begin position="708"/>
        <end position="733"/>
    </location>
</feature>
<dbReference type="GO" id="GO:0007165">
    <property type="term" value="P:signal transduction"/>
    <property type="evidence" value="ECO:0007669"/>
    <property type="project" value="InterPro"/>
</dbReference>
<dbReference type="SUPFAM" id="SSF48350">
    <property type="entry name" value="GTPase activation domain, GAP"/>
    <property type="match status" value="1"/>
</dbReference>
<reference evidence="5" key="1">
    <citation type="journal article" date="2024" name="Gigascience">
        <title>Chromosome-level genome of the poultry shaft louse Menopon gallinae provides insight into the host-switching and adaptive evolution of parasitic lice.</title>
        <authorList>
            <person name="Xu Y."/>
            <person name="Ma L."/>
            <person name="Liu S."/>
            <person name="Liang Y."/>
            <person name="Liu Q."/>
            <person name="He Z."/>
            <person name="Tian L."/>
            <person name="Duan Y."/>
            <person name="Cai W."/>
            <person name="Li H."/>
            <person name="Song F."/>
        </authorList>
    </citation>
    <scope>NUCLEOTIDE SEQUENCE</scope>
    <source>
        <strain evidence="5">Cailab_2023a</strain>
    </source>
</reference>
<evidence type="ECO:0000256" key="2">
    <source>
        <dbReference type="ARBA" id="ARBA00022553"/>
    </source>
</evidence>
<feature type="compositionally biased region" description="Basic and acidic residues" evidence="3">
    <location>
        <begin position="1046"/>
        <end position="1064"/>
    </location>
</feature>
<dbReference type="InterPro" id="IPR047886">
    <property type="entry name" value="ARHGAP20-like_RhoGAP"/>
</dbReference>
<organism evidence="5">
    <name type="scientific">Menopon gallinae</name>
    <name type="common">poultry shaft louse</name>
    <dbReference type="NCBI Taxonomy" id="328185"/>
    <lineage>
        <taxon>Eukaryota</taxon>
        <taxon>Metazoa</taxon>
        <taxon>Ecdysozoa</taxon>
        <taxon>Arthropoda</taxon>
        <taxon>Hexapoda</taxon>
        <taxon>Insecta</taxon>
        <taxon>Pterygota</taxon>
        <taxon>Neoptera</taxon>
        <taxon>Paraneoptera</taxon>
        <taxon>Psocodea</taxon>
        <taxon>Troctomorpha</taxon>
        <taxon>Phthiraptera</taxon>
        <taxon>Amblycera</taxon>
        <taxon>Menoponidae</taxon>
        <taxon>Menopon</taxon>
    </lineage>
</organism>
<feature type="region of interest" description="Disordered" evidence="3">
    <location>
        <begin position="19"/>
        <end position="92"/>
    </location>
</feature>
<keyword evidence="2" id="KW-0597">Phosphoprotein</keyword>
<evidence type="ECO:0000256" key="1">
    <source>
        <dbReference type="ARBA" id="ARBA00022468"/>
    </source>
</evidence>